<reference evidence="5" key="1">
    <citation type="submission" date="2016-09" db="EMBL/GenBank/DDBJ databases">
        <title>Acidihalobacter prosperus F5.</title>
        <authorList>
            <person name="Khaleque H.N."/>
            <person name="Ramsay J.P."/>
            <person name="Kaksonen A.H."/>
            <person name="Boxall N.J."/>
            <person name="Watkin E.L.J."/>
        </authorList>
    </citation>
    <scope>NUCLEOTIDE SEQUENCE [LARGE SCALE GENOMIC DNA]</scope>
    <source>
        <strain evidence="5">F5</strain>
    </source>
</reference>
<sequence>MHISRTTRWHLRINSLIFISLFLIAVGLLAWLSHRYRFDQDWTYTHRNSLAPVTRQLVAGIRKPIHFIAFVSDDASLHERIRRQLAQYRHAGHDVSLSFVNPDLSPKRAQQFGVSHTGQMVIEIGDHSRVVDNLGQQTIANALMQLARTGNRWVVFLEGQKERSPLDSSSHGLSRLADSLAQTGLHIQPLNLLRTPNIPENTAVLVIAGPETDFTPGETAAITHYIDHGGDLLWLHDPGPLHGLAPLAQALDLHFLPGTVVDANPELRAMIGIQNPAVVPVLDYGQSPITNHLQVQTLMPFTAAIAQPTGGKTWQASALLRSLPKSWSETGPLKGDVKYDAARGDTLGPLVLGEALSRNLADGHQQRIVVFGTSAFASNAFIGLGANLNLATATLNWLSHDDNLVQIHLPSAPDTRLVLSRGEGYAIAAGFLILLPIGLLLAGTLIWMRRRRAAR</sequence>
<gene>
    <name evidence="4" type="ORF">BI364_02355</name>
</gene>
<proteinExistence type="predicted"/>
<evidence type="ECO:0000313" key="5">
    <source>
        <dbReference type="Proteomes" id="UP000095401"/>
    </source>
</evidence>
<feature type="transmembrane region" description="Helical" evidence="1">
    <location>
        <begin position="425"/>
        <end position="448"/>
    </location>
</feature>
<keyword evidence="1" id="KW-1133">Transmembrane helix</keyword>
<dbReference type="AlphaFoldDB" id="A0A1D8IKT8"/>
<evidence type="ECO:0000313" key="4">
    <source>
        <dbReference type="EMBL" id="AOU97001.1"/>
    </source>
</evidence>
<evidence type="ECO:0000256" key="1">
    <source>
        <dbReference type="SAM" id="Phobius"/>
    </source>
</evidence>
<organism evidence="4 5">
    <name type="scientific">Acidihalobacter yilgarnensis</name>
    <dbReference type="NCBI Taxonomy" id="2819280"/>
    <lineage>
        <taxon>Bacteria</taxon>
        <taxon>Pseudomonadati</taxon>
        <taxon>Pseudomonadota</taxon>
        <taxon>Gammaproteobacteria</taxon>
        <taxon>Chromatiales</taxon>
        <taxon>Ectothiorhodospiraceae</taxon>
        <taxon>Acidihalobacter</taxon>
    </lineage>
</organism>
<keyword evidence="5" id="KW-1185">Reference proteome</keyword>
<evidence type="ECO:0000259" key="3">
    <source>
        <dbReference type="Pfam" id="PF23357"/>
    </source>
</evidence>
<feature type="domain" description="DUF7088" evidence="3">
    <location>
        <begin position="46"/>
        <end position="117"/>
    </location>
</feature>
<dbReference type="InterPro" id="IPR055396">
    <property type="entry name" value="DUF7088"/>
</dbReference>
<feature type="domain" description="ABC-type uncharacterised transport system" evidence="2">
    <location>
        <begin position="154"/>
        <end position="383"/>
    </location>
</feature>
<keyword evidence="1" id="KW-0812">Transmembrane</keyword>
<feature type="transmembrane region" description="Helical" evidence="1">
    <location>
        <begin position="12"/>
        <end position="32"/>
    </location>
</feature>
<dbReference type="SUPFAM" id="SSF52317">
    <property type="entry name" value="Class I glutamine amidotransferase-like"/>
    <property type="match status" value="1"/>
</dbReference>
<protein>
    <submittedName>
        <fullName evidence="4">Uncharacterized protein</fullName>
    </submittedName>
</protein>
<accession>A0A1D8IKT8</accession>
<dbReference type="RefSeq" id="WP_070077392.1">
    <property type="nucleotide sequence ID" value="NZ_CP017415.1"/>
</dbReference>
<dbReference type="InterPro" id="IPR019196">
    <property type="entry name" value="ABC_transp_unknown"/>
</dbReference>
<dbReference type="EMBL" id="CP017415">
    <property type="protein sequence ID" value="AOU97001.1"/>
    <property type="molecule type" value="Genomic_DNA"/>
</dbReference>
<evidence type="ECO:0000259" key="2">
    <source>
        <dbReference type="Pfam" id="PF09822"/>
    </source>
</evidence>
<dbReference type="Pfam" id="PF23357">
    <property type="entry name" value="DUF7088"/>
    <property type="match status" value="1"/>
</dbReference>
<dbReference type="KEGG" id="aprs:BI364_02355"/>
<dbReference type="InterPro" id="IPR029062">
    <property type="entry name" value="Class_I_gatase-like"/>
</dbReference>
<dbReference type="Proteomes" id="UP000095401">
    <property type="component" value="Chromosome"/>
</dbReference>
<dbReference type="Pfam" id="PF09822">
    <property type="entry name" value="ABC_transp_aux"/>
    <property type="match status" value="1"/>
</dbReference>
<name>A0A1D8IKT8_9GAMM</name>
<keyword evidence="1" id="KW-0472">Membrane</keyword>